<dbReference type="Proteomes" id="UP000070401">
    <property type="component" value="Unassembled WGS sequence"/>
</dbReference>
<dbReference type="AlphaFoldDB" id="A0A133NQP5"/>
<gene>
    <name evidence="2" type="ORF">HMPREF3221_01648</name>
</gene>
<evidence type="ECO:0000313" key="2">
    <source>
        <dbReference type="EMBL" id="KXA18597.1"/>
    </source>
</evidence>
<accession>A0A133NQP5</accession>
<comment type="caution">
    <text evidence="2">The sequence shown here is derived from an EMBL/GenBank/DDBJ whole genome shotgun (WGS) entry which is preliminary data.</text>
</comment>
<dbReference type="RefSeq" id="WP_098995027.1">
    <property type="nucleotide sequence ID" value="NZ_KQ956738.1"/>
</dbReference>
<proteinExistence type="predicted"/>
<sequence>MKGIKKMGRPPAKDPISYSIKIGLNKELYEKVLEYNEKTGNSIAETVREALKILLKK</sequence>
<organism evidence="2 3">
    <name type="scientific">Fusobacterium nucleatum</name>
    <dbReference type="NCBI Taxonomy" id="851"/>
    <lineage>
        <taxon>Bacteria</taxon>
        <taxon>Fusobacteriati</taxon>
        <taxon>Fusobacteriota</taxon>
        <taxon>Fusobacteriia</taxon>
        <taxon>Fusobacteriales</taxon>
        <taxon>Fusobacteriaceae</taxon>
        <taxon>Fusobacterium</taxon>
    </lineage>
</organism>
<evidence type="ECO:0000259" key="1">
    <source>
        <dbReference type="Pfam" id="PF12651"/>
    </source>
</evidence>
<dbReference type="Pfam" id="PF12651">
    <property type="entry name" value="RHH_3"/>
    <property type="match status" value="1"/>
</dbReference>
<dbReference type="InterPro" id="IPR038733">
    <property type="entry name" value="Predicted_DNA_bind_prot_RHH"/>
</dbReference>
<name>A0A133NQP5_FUSNU</name>
<keyword evidence="3" id="KW-1185">Reference proteome</keyword>
<dbReference type="PATRIC" id="fig|851.8.peg.1661"/>
<protein>
    <recommendedName>
        <fullName evidence="1">Predicted DNA-binding protein ribbon-helix-helix domain-containing protein</fullName>
    </recommendedName>
</protein>
<reference evidence="3" key="1">
    <citation type="submission" date="2016-01" db="EMBL/GenBank/DDBJ databases">
        <authorList>
            <person name="Mitreva M."/>
            <person name="Pepin K.H."/>
            <person name="Mihindukulasuriya K.A."/>
            <person name="Fulton R."/>
            <person name="Fronick C."/>
            <person name="O'Laughlin M."/>
            <person name="Miner T."/>
            <person name="Herter B."/>
            <person name="Rosa B.A."/>
            <person name="Cordes M."/>
            <person name="Tomlinson C."/>
            <person name="Wollam A."/>
            <person name="Palsikar V.B."/>
            <person name="Mardis E.R."/>
            <person name="Wilson R.K."/>
        </authorList>
    </citation>
    <scope>NUCLEOTIDE SEQUENCE [LARGE SCALE GENOMIC DNA]</scope>
    <source>
        <strain evidence="3">MJR7757B</strain>
    </source>
</reference>
<dbReference type="EMBL" id="LRPY01000169">
    <property type="protein sequence ID" value="KXA18597.1"/>
    <property type="molecule type" value="Genomic_DNA"/>
</dbReference>
<feature type="domain" description="Predicted DNA-binding protein ribbon-helix-helix" evidence="1">
    <location>
        <begin position="21"/>
        <end position="57"/>
    </location>
</feature>
<evidence type="ECO:0000313" key="3">
    <source>
        <dbReference type="Proteomes" id="UP000070401"/>
    </source>
</evidence>